<organism evidence="2 3">
    <name type="scientific">Panicum miliaceum</name>
    <name type="common">Proso millet</name>
    <name type="synonym">Broomcorn millet</name>
    <dbReference type="NCBI Taxonomy" id="4540"/>
    <lineage>
        <taxon>Eukaryota</taxon>
        <taxon>Viridiplantae</taxon>
        <taxon>Streptophyta</taxon>
        <taxon>Embryophyta</taxon>
        <taxon>Tracheophyta</taxon>
        <taxon>Spermatophyta</taxon>
        <taxon>Magnoliopsida</taxon>
        <taxon>Liliopsida</taxon>
        <taxon>Poales</taxon>
        <taxon>Poaceae</taxon>
        <taxon>PACMAD clade</taxon>
        <taxon>Panicoideae</taxon>
        <taxon>Panicodae</taxon>
        <taxon>Paniceae</taxon>
        <taxon>Panicinae</taxon>
        <taxon>Panicum</taxon>
        <taxon>Panicum sect. Panicum</taxon>
    </lineage>
</organism>
<accession>A0A3L6SS80</accession>
<feature type="compositionally biased region" description="Basic residues" evidence="1">
    <location>
        <begin position="41"/>
        <end position="51"/>
    </location>
</feature>
<dbReference type="Proteomes" id="UP000275267">
    <property type="component" value="Unassembled WGS sequence"/>
</dbReference>
<feature type="compositionally biased region" description="Low complexity" evidence="1">
    <location>
        <begin position="57"/>
        <end position="66"/>
    </location>
</feature>
<name>A0A3L6SS80_PANMI</name>
<proteinExistence type="predicted"/>
<sequence length="208" mass="23454">MASSDNGHALGNVDDARVLRRERDRARAAAMTDEQREEKNRKRRESYKKRKCDANNKENVPVGNNNASDTSIISKLAEDHTGERILSDLTSDDKRIERNKKRRESYCMNKDKTQIKSNSAAEHHEYVAGTPTTIEDPTGYVCPTAEYRNSSIVSTSVVIEHPEGVWLSRLLNGIVVCVAASNFLILFPNLLYPMELTNMEHPQPALLI</sequence>
<gene>
    <name evidence="2" type="ORF">C2845_PM07G28250</name>
</gene>
<dbReference type="EMBL" id="PQIB02000004">
    <property type="protein sequence ID" value="RLN25526.1"/>
    <property type="molecule type" value="Genomic_DNA"/>
</dbReference>
<evidence type="ECO:0000256" key="1">
    <source>
        <dbReference type="SAM" id="MobiDB-lite"/>
    </source>
</evidence>
<protein>
    <submittedName>
        <fullName evidence="2">Uncharacterized protein</fullName>
    </submittedName>
</protein>
<reference evidence="3" key="1">
    <citation type="journal article" date="2019" name="Nat. Commun.">
        <title>The genome of broomcorn millet.</title>
        <authorList>
            <person name="Zou C."/>
            <person name="Miki D."/>
            <person name="Li D."/>
            <person name="Tang Q."/>
            <person name="Xiao L."/>
            <person name="Rajput S."/>
            <person name="Deng P."/>
            <person name="Jia W."/>
            <person name="Huang R."/>
            <person name="Zhang M."/>
            <person name="Sun Y."/>
            <person name="Hu J."/>
            <person name="Fu X."/>
            <person name="Schnable P.S."/>
            <person name="Li F."/>
            <person name="Zhang H."/>
            <person name="Feng B."/>
            <person name="Zhu X."/>
            <person name="Liu R."/>
            <person name="Schnable J.C."/>
            <person name="Zhu J.-K."/>
            <person name="Zhang H."/>
        </authorList>
    </citation>
    <scope>NUCLEOTIDE SEQUENCE [LARGE SCALE GENOMIC DNA]</scope>
</reference>
<comment type="caution">
    <text evidence="2">The sequence shown here is derived from an EMBL/GenBank/DDBJ whole genome shotgun (WGS) entry which is preliminary data.</text>
</comment>
<evidence type="ECO:0000313" key="3">
    <source>
        <dbReference type="Proteomes" id="UP000275267"/>
    </source>
</evidence>
<feature type="region of interest" description="Disordered" evidence="1">
    <location>
        <begin position="1"/>
        <end position="67"/>
    </location>
</feature>
<dbReference type="AlphaFoldDB" id="A0A3L6SS80"/>
<feature type="compositionally biased region" description="Basic and acidic residues" evidence="1">
    <location>
        <begin position="14"/>
        <end position="40"/>
    </location>
</feature>
<evidence type="ECO:0000313" key="2">
    <source>
        <dbReference type="EMBL" id="RLN25526.1"/>
    </source>
</evidence>
<keyword evidence="3" id="KW-1185">Reference proteome</keyword>